<dbReference type="Gene3D" id="3.40.50.450">
    <property type="match status" value="1"/>
</dbReference>
<name>A0ABN7K4P1_9BACT</name>
<evidence type="ECO:0000256" key="1">
    <source>
        <dbReference type="ARBA" id="ARBA00006525"/>
    </source>
</evidence>
<feature type="domain" description="Smf/DprA SLOG" evidence="2">
    <location>
        <begin position="9"/>
        <end position="204"/>
    </location>
</feature>
<dbReference type="InterPro" id="IPR003488">
    <property type="entry name" value="DprA"/>
</dbReference>
<dbReference type="PANTHER" id="PTHR43022:SF1">
    <property type="entry name" value="PROTEIN SMF"/>
    <property type="match status" value="1"/>
</dbReference>
<dbReference type="EMBL" id="CAJHOF010000002">
    <property type="protein sequence ID" value="CAD7287432.1"/>
    <property type="molecule type" value="Genomic_DNA"/>
</dbReference>
<comment type="caution">
    <text evidence="3">The sequence shown here is derived from an EMBL/GenBank/DDBJ whole genome shotgun (WGS) entry which is preliminary data.</text>
</comment>
<reference evidence="3 4" key="1">
    <citation type="submission" date="2020-11" db="EMBL/GenBank/DDBJ databases">
        <authorList>
            <person name="Peeters C."/>
        </authorList>
    </citation>
    <scope>NUCLEOTIDE SEQUENCE [LARGE SCALE GENOMIC DNA]</scope>
    <source>
        <strain evidence="3 4">LMG 7974</strain>
    </source>
</reference>
<dbReference type="InterPro" id="IPR057666">
    <property type="entry name" value="DrpA_SLOG"/>
</dbReference>
<dbReference type="NCBIfam" id="TIGR00732">
    <property type="entry name" value="dprA"/>
    <property type="match status" value="1"/>
</dbReference>
<comment type="similarity">
    <text evidence="1">Belongs to the DprA/Smf family.</text>
</comment>
<proteinExistence type="inferred from homology"/>
<dbReference type="SUPFAM" id="SSF102405">
    <property type="entry name" value="MCP/YpsA-like"/>
    <property type="match status" value="1"/>
</dbReference>
<evidence type="ECO:0000313" key="4">
    <source>
        <dbReference type="Proteomes" id="UP000789803"/>
    </source>
</evidence>
<gene>
    <name evidence="3" type="ORF">LMG7974_00311</name>
</gene>
<evidence type="ECO:0000313" key="3">
    <source>
        <dbReference type="EMBL" id="CAD7287432.1"/>
    </source>
</evidence>
<dbReference type="PANTHER" id="PTHR43022">
    <property type="entry name" value="PROTEIN SMF"/>
    <property type="match status" value="1"/>
</dbReference>
<evidence type="ECO:0000259" key="2">
    <source>
        <dbReference type="Pfam" id="PF02481"/>
    </source>
</evidence>
<dbReference type="RefSeq" id="WP_229932129.1">
    <property type="nucleotide sequence ID" value="NZ_CAJHOF010000002.1"/>
</dbReference>
<sequence>MNLINLDELSDDLKRLKNPPKKLNYLGNKNLLSMNKVAIVGSRKASAYTKNMVQNLAYALKSYSVCVVSGGALGVDITAHEAAYPYTIAVYANGLNILYPRTNSKILSQINQNALAISEYEPDKTPLQHQFLERNRIVVALSKALVIAQADINSGSMQSARIAHEIGVPIYVLPQRYNESNGTNKLLKDGKATLIDDIDEFAMKFKSNYILKLKEKDEILEFCKYGVSLNDALNKFGQIIYEYELDNKLIINNLIVKTKG</sequence>
<dbReference type="Pfam" id="PF02481">
    <property type="entry name" value="DNA_processg_A"/>
    <property type="match status" value="1"/>
</dbReference>
<keyword evidence="4" id="KW-1185">Reference proteome</keyword>
<protein>
    <recommendedName>
        <fullName evidence="2">Smf/DprA SLOG domain-containing protein</fullName>
    </recommendedName>
</protein>
<dbReference type="Proteomes" id="UP000789803">
    <property type="component" value="Unassembled WGS sequence"/>
</dbReference>
<organism evidence="3 4">
    <name type="scientific">Campylobacter majalis</name>
    <dbReference type="NCBI Taxonomy" id="2790656"/>
    <lineage>
        <taxon>Bacteria</taxon>
        <taxon>Pseudomonadati</taxon>
        <taxon>Campylobacterota</taxon>
        <taxon>Epsilonproteobacteria</taxon>
        <taxon>Campylobacterales</taxon>
        <taxon>Campylobacteraceae</taxon>
        <taxon>Campylobacter</taxon>
    </lineage>
</organism>
<accession>A0ABN7K4P1</accession>